<protein>
    <submittedName>
        <fullName evidence="1">Sigma-70 region 4 domain-containing protein</fullName>
    </submittedName>
</protein>
<evidence type="ECO:0000313" key="2">
    <source>
        <dbReference type="Proteomes" id="UP001165488"/>
    </source>
</evidence>
<keyword evidence="2" id="KW-1185">Reference proteome</keyword>
<organism evidence="1 2">
    <name type="scientific">Belliella calami</name>
    <dbReference type="NCBI Taxonomy" id="2923436"/>
    <lineage>
        <taxon>Bacteria</taxon>
        <taxon>Pseudomonadati</taxon>
        <taxon>Bacteroidota</taxon>
        <taxon>Cytophagia</taxon>
        <taxon>Cytophagales</taxon>
        <taxon>Cyclobacteriaceae</taxon>
        <taxon>Belliella</taxon>
    </lineage>
</organism>
<dbReference type="RefSeq" id="WP_241275856.1">
    <property type="nucleotide sequence ID" value="NZ_JAKZGS010000015.1"/>
</dbReference>
<sequence length="138" mass="16033">MENYYNSNLNVRSISNPMVGIEKERVSVDSNNFFQFNAGKHDWLKSFVGSGFSDLFIVEFAKKYPKFVAKLEEMIPEMNSMDLKTCFFIRLDLSTKEIAVLTKSSVRSVESRKYRLRKKLNLSSAVNLNLFLIRLTKE</sequence>
<comment type="caution">
    <text evidence="1">The sequence shown here is derived from an EMBL/GenBank/DDBJ whole genome shotgun (WGS) entry which is preliminary data.</text>
</comment>
<accession>A0ABS9US84</accession>
<dbReference type="SUPFAM" id="SSF46894">
    <property type="entry name" value="C-terminal effector domain of the bipartite response regulators"/>
    <property type="match status" value="1"/>
</dbReference>
<evidence type="ECO:0000313" key="1">
    <source>
        <dbReference type="EMBL" id="MCH7399358.1"/>
    </source>
</evidence>
<gene>
    <name evidence="1" type="ORF">MM236_15255</name>
</gene>
<dbReference type="EMBL" id="JAKZGS010000015">
    <property type="protein sequence ID" value="MCH7399358.1"/>
    <property type="molecule type" value="Genomic_DNA"/>
</dbReference>
<reference evidence="1" key="1">
    <citation type="submission" date="2022-03" db="EMBL/GenBank/DDBJ databases">
        <title>De novo assembled genomes of Belliella spp. (Cyclobacteriaceae) strains.</title>
        <authorList>
            <person name="Szabo A."/>
            <person name="Korponai K."/>
            <person name="Felfoldi T."/>
        </authorList>
    </citation>
    <scope>NUCLEOTIDE SEQUENCE</scope>
    <source>
        <strain evidence="1">DSM 107340</strain>
    </source>
</reference>
<dbReference type="InterPro" id="IPR016032">
    <property type="entry name" value="Sig_transdc_resp-reg_C-effctor"/>
</dbReference>
<name>A0ABS9US84_9BACT</name>
<proteinExistence type="predicted"/>
<dbReference type="Proteomes" id="UP001165488">
    <property type="component" value="Unassembled WGS sequence"/>
</dbReference>